<dbReference type="KEGG" id="cgk:CGERO_04260"/>
<protein>
    <submittedName>
        <fullName evidence="1">Uncharacterized protein</fullName>
    </submittedName>
</protein>
<dbReference type="Proteomes" id="UP000271587">
    <property type="component" value="Chromosome"/>
</dbReference>
<keyword evidence="2" id="KW-1185">Reference proteome</keyword>
<sequence length="30" mass="3702">MLRKSHMFATFRNYQENFSFLVGFLYLDPE</sequence>
<evidence type="ECO:0000313" key="1">
    <source>
        <dbReference type="EMBL" id="AZA11169.1"/>
    </source>
</evidence>
<evidence type="ECO:0000313" key="2">
    <source>
        <dbReference type="Proteomes" id="UP000271587"/>
    </source>
</evidence>
<dbReference type="AlphaFoldDB" id="A0A3G6IZE9"/>
<name>A0A3G6IZE9_9CORY</name>
<proteinExistence type="predicted"/>
<dbReference type="EMBL" id="CP033897">
    <property type="protein sequence ID" value="AZA11169.1"/>
    <property type="molecule type" value="Genomic_DNA"/>
</dbReference>
<accession>A0A3G6IZE9</accession>
<organism evidence="1 2">
    <name type="scientific">Corynebacterium gerontici</name>
    <dbReference type="NCBI Taxonomy" id="2079234"/>
    <lineage>
        <taxon>Bacteria</taxon>
        <taxon>Bacillati</taxon>
        <taxon>Actinomycetota</taxon>
        <taxon>Actinomycetes</taxon>
        <taxon>Mycobacteriales</taxon>
        <taxon>Corynebacteriaceae</taxon>
        <taxon>Corynebacterium</taxon>
    </lineage>
</organism>
<reference evidence="1 2" key="1">
    <citation type="submission" date="2018-11" db="EMBL/GenBank/DDBJ databases">
        <authorList>
            <person name="Kleinhagauer T."/>
            <person name="Glaeser S.P."/>
            <person name="Spergser J."/>
            <person name="Ruckert C."/>
            <person name="Kaempfer P."/>
            <person name="Busse H.-J."/>
        </authorList>
    </citation>
    <scope>NUCLEOTIDE SEQUENCE [LARGE SCALE GENOMIC DNA]</scope>
    <source>
        <strain evidence="1 2">W8</strain>
    </source>
</reference>
<gene>
    <name evidence="1" type="ORF">CGERO_04260</name>
</gene>